<evidence type="ECO:0000313" key="3">
    <source>
        <dbReference type="Proteomes" id="UP000190339"/>
    </source>
</evidence>
<dbReference type="RefSeq" id="WP_079512494.1">
    <property type="nucleotide sequence ID" value="NZ_FUYL01000005.1"/>
</dbReference>
<reference evidence="3" key="1">
    <citation type="submission" date="2017-02" db="EMBL/GenBank/DDBJ databases">
        <authorList>
            <person name="Varghese N."/>
            <person name="Submissions S."/>
        </authorList>
    </citation>
    <scope>NUCLEOTIDE SEQUENCE [LARGE SCALE GENOMIC DNA]</scope>
    <source>
        <strain evidence="3">DSM 23546</strain>
    </source>
</reference>
<evidence type="ECO:0000313" key="2">
    <source>
        <dbReference type="EMBL" id="SKB53638.1"/>
    </source>
</evidence>
<proteinExistence type="predicted"/>
<gene>
    <name evidence="2" type="ORF">SAMN05660866_02037</name>
</gene>
<dbReference type="Gene3D" id="2.60.120.380">
    <property type="match status" value="1"/>
</dbReference>
<protein>
    <recommendedName>
        <fullName evidence="4">Por secretion system C-terminal sorting domain-containing protein</fullName>
    </recommendedName>
</protein>
<accession>A0A1T5C215</accession>
<dbReference type="EMBL" id="FUYL01000005">
    <property type="protein sequence ID" value="SKB53638.1"/>
    <property type="molecule type" value="Genomic_DNA"/>
</dbReference>
<keyword evidence="1" id="KW-0732">Signal</keyword>
<dbReference type="Proteomes" id="UP000190339">
    <property type="component" value="Unassembled WGS sequence"/>
</dbReference>
<name>A0A1T5C215_9FLAO</name>
<sequence>MKKFLKSTAALALLFATTTGMATEPKISLAHGNDAKSFIVKLDSQAQDSKIKLIDDNEQTIYSENILDANYTKKFNFKNLAIGTYYFSVENALSSVVYTLTINDKNVSIANTNESTNKPIFRKTDNKVFVNLFNADQQKVDITIIDSEEMVVFKESAKDELIIGKIFNFKKALKGTYTIRVNDGEDTYYQNITIG</sequence>
<feature type="signal peptide" evidence="1">
    <location>
        <begin position="1"/>
        <end position="22"/>
    </location>
</feature>
<dbReference type="OrthoDB" id="1122048at2"/>
<evidence type="ECO:0000256" key="1">
    <source>
        <dbReference type="SAM" id="SignalP"/>
    </source>
</evidence>
<keyword evidence="3" id="KW-1185">Reference proteome</keyword>
<dbReference type="STRING" id="561365.SAMN05660866_02037"/>
<feature type="chain" id="PRO_5012640030" description="Por secretion system C-terminal sorting domain-containing protein" evidence="1">
    <location>
        <begin position="23"/>
        <end position="195"/>
    </location>
</feature>
<evidence type="ECO:0008006" key="4">
    <source>
        <dbReference type="Google" id="ProtNLM"/>
    </source>
</evidence>
<organism evidence="2 3">
    <name type="scientific">Maribacter arcticus</name>
    <dbReference type="NCBI Taxonomy" id="561365"/>
    <lineage>
        <taxon>Bacteria</taxon>
        <taxon>Pseudomonadati</taxon>
        <taxon>Bacteroidota</taxon>
        <taxon>Flavobacteriia</taxon>
        <taxon>Flavobacteriales</taxon>
        <taxon>Flavobacteriaceae</taxon>
        <taxon>Maribacter</taxon>
    </lineage>
</organism>
<dbReference type="AlphaFoldDB" id="A0A1T5C215"/>